<dbReference type="AlphaFoldDB" id="A0A1K0HA32"/>
<keyword evidence="5" id="KW-1185">Reference proteome</keyword>
<sequence>MEKTFNDSMPKNDQQRQEENAKRAEQGEPQIPGAAGRESVASKDPKEFDSRGGPGSESHKPVQDPVV</sequence>
<feature type="compositionally biased region" description="Basic and acidic residues" evidence="1">
    <location>
        <begin position="40"/>
        <end position="50"/>
    </location>
</feature>
<evidence type="ECO:0000313" key="3">
    <source>
        <dbReference type="EMBL" id="SYW78297.1"/>
    </source>
</evidence>
<reference evidence="2" key="1">
    <citation type="submission" date="2016-04" db="EMBL/GenBank/DDBJ databases">
        <authorList>
            <person name="Evans L.H."/>
            <person name="Alamgir A."/>
            <person name="Owens N."/>
            <person name="Weber N.D."/>
            <person name="Virtaneva K."/>
            <person name="Barbian K."/>
            <person name="Babar A."/>
            <person name="Rosenke K."/>
        </authorList>
    </citation>
    <scope>NUCLEOTIDE SEQUENCE</scope>
    <source>
        <strain evidence="2">UB2112</strain>
    </source>
</reference>
<proteinExistence type="predicted"/>
<feature type="compositionally biased region" description="Basic and acidic residues" evidence="1">
    <location>
        <begin position="13"/>
        <end position="26"/>
    </location>
</feature>
<name>A0A1K0HA32_9BASI</name>
<evidence type="ECO:0000313" key="5">
    <source>
        <dbReference type="Proteomes" id="UP000658997"/>
    </source>
</evidence>
<feature type="compositionally biased region" description="Basic and acidic residues" evidence="1">
    <location>
        <begin position="57"/>
        <end position="67"/>
    </location>
</feature>
<dbReference type="EMBL" id="ULHB01000039">
    <property type="protein sequence ID" value="SYW78297.1"/>
    <property type="molecule type" value="Genomic_DNA"/>
</dbReference>
<accession>A0A1K0HA32</accession>
<dbReference type="Proteomes" id="UP000658997">
    <property type="component" value="Unassembled WGS sequence"/>
</dbReference>
<feature type="region of interest" description="Disordered" evidence="1">
    <location>
        <begin position="1"/>
        <end position="67"/>
    </location>
</feature>
<evidence type="ECO:0000313" key="2">
    <source>
        <dbReference type="EMBL" id="SAM85117.1"/>
    </source>
</evidence>
<organism evidence="2 4">
    <name type="scientific">Ustilago bromivora</name>
    <dbReference type="NCBI Taxonomy" id="307758"/>
    <lineage>
        <taxon>Eukaryota</taxon>
        <taxon>Fungi</taxon>
        <taxon>Dikarya</taxon>
        <taxon>Basidiomycota</taxon>
        <taxon>Ustilaginomycotina</taxon>
        <taxon>Ustilaginomycetes</taxon>
        <taxon>Ustilaginales</taxon>
        <taxon>Ustilaginaceae</taxon>
        <taxon>Ustilago</taxon>
    </lineage>
</organism>
<dbReference type="Proteomes" id="UP000179920">
    <property type="component" value="Chromosome XVI"/>
</dbReference>
<reference evidence="4" key="2">
    <citation type="submission" date="2016-04" db="EMBL/GenBank/DDBJ databases">
        <authorList>
            <person name="Guldener U."/>
            <person name="Guldener U."/>
        </authorList>
    </citation>
    <scope>NUCLEOTIDE SEQUENCE [LARGE SCALE GENOMIC DNA]</scope>
    <source>
        <strain evidence="4">UB2112</strain>
    </source>
</reference>
<dbReference type="OrthoDB" id="3358841at2759"/>
<feature type="compositionally biased region" description="Polar residues" evidence="1">
    <location>
        <begin position="1"/>
        <end position="12"/>
    </location>
</feature>
<evidence type="ECO:0000256" key="1">
    <source>
        <dbReference type="SAM" id="MobiDB-lite"/>
    </source>
</evidence>
<dbReference type="EMBL" id="LT558132">
    <property type="protein sequence ID" value="SAM85117.1"/>
    <property type="molecule type" value="Genomic_DNA"/>
</dbReference>
<evidence type="ECO:0000313" key="4">
    <source>
        <dbReference type="Proteomes" id="UP000179920"/>
    </source>
</evidence>
<gene>
    <name evidence="3" type="ORF">UBRO2_02489</name>
    <name evidence="2" type="ORF">UBRO_07683</name>
</gene>
<protein>
    <submittedName>
        <fullName evidence="2">Uncharacterized protein</fullName>
    </submittedName>
</protein>
<reference evidence="3" key="3">
    <citation type="submission" date="2018-08" db="EMBL/GenBank/DDBJ databases">
        <authorList>
            <person name="Guldener U."/>
        </authorList>
    </citation>
    <scope>NUCLEOTIDE SEQUENCE</scope>
    <source>
        <strain evidence="3">UB2</strain>
    </source>
</reference>